<comment type="caution">
    <text evidence="1">The sequence shown here is derived from an EMBL/GenBank/DDBJ whole genome shotgun (WGS) entry which is preliminary data.</text>
</comment>
<sequence>MTTTPARTFGFGAAVVSSGVALAGFTLVGCASEPEAYLFDRLQAGDTEISVLAMPGGNWEEYAIVCPYATPELIKEATGWEVSGVPQAGLADDENILVLHADNGAMDAIHLDRKSVDLCPESEPELPTTKRIAANESLMFVRGANRGWALENSELSSG</sequence>
<dbReference type="Proteomes" id="UP000320791">
    <property type="component" value="Unassembled WGS sequence"/>
</dbReference>
<evidence type="ECO:0008006" key="3">
    <source>
        <dbReference type="Google" id="ProtNLM"/>
    </source>
</evidence>
<proteinExistence type="predicted"/>
<organism evidence="1 2">
    <name type="scientific">Corynebacterium canis</name>
    <dbReference type="NCBI Taxonomy" id="679663"/>
    <lineage>
        <taxon>Bacteria</taxon>
        <taxon>Bacillati</taxon>
        <taxon>Actinomycetota</taxon>
        <taxon>Actinomycetes</taxon>
        <taxon>Mycobacteriales</taxon>
        <taxon>Corynebacteriaceae</taxon>
        <taxon>Corynebacterium</taxon>
    </lineage>
</organism>
<gene>
    <name evidence="1" type="ORF">FRX94_05885</name>
</gene>
<name>A0A5C5UJ04_9CORY</name>
<evidence type="ECO:0000313" key="2">
    <source>
        <dbReference type="Proteomes" id="UP000320791"/>
    </source>
</evidence>
<dbReference type="PROSITE" id="PS51257">
    <property type="entry name" value="PROKAR_LIPOPROTEIN"/>
    <property type="match status" value="1"/>
</dbReference>
<keyword evidence="2" id="KW-1185">Reference proteome</keyword>
<dbReference type="RefSeq" id="WP_146324201.1">
    <property type="nucleotide sequence ID" value="NZ_BAABLR010000073.1"/>
</dbReference>
<dbReference type="OrthoDB" id="4426670at2"/>
<protein>
    <recommendedName>
        <fullName evidence="3">Lipoprotein</fullName>
    </recommendedName>
</protein>
<dbReference type="EMBL" id="VOHM01000010">
    <property type="protein sequence ID" value="TWT25653.1"/>
    <property type="molecule type" value="Genomic_DNA"/>
</dbReference>
<evidence type="ECO:0000313" key="1">
    <source>
        <dbReference type="EMBL" id="TWT25653.1"/>
    </source>
</evidence>
<reference evidence="1 2" key="1">
    <citation type="submission" date="2019-08" db="EMBL/GenBank/DDBJ databases">
        <authorList>
            <person name="Lei W."/>
        </authorList>
    </citation>
    <scope>NUCLEOTIDE SEQUENCE [LARGE SCALE GENOMIC DNA]</scope>
    <source>
        <strain evidence="1 2">CCUG 58627</strain>
    </source>
</reference>
<dbReference type="AlphaFoldDB" id="A0A5C5UJ04"/>
<accession>A0A5C5UJ04</accession>